<keyword evidence="1" id="KW-0862">Zinc</keyword>
<dbReference type="PANTHER" id="PTHR47456:SF4">
    <property type="entry name" value="SWIM-TYPE DOMAIN-CONTAINING PROTEIN"/>
    <property type="match status" value="1"/>
</dbReference>
<reference evidence="4 5" key="1">
    <citation type="submission" date="2022-01" db="EMBL/GenBank/DDBJ databases">
        <title>A high-quality chromosome-level genome assembly of rohu carp, Labeo rohita.</title>
        <authorList>
            <person name="Arick M.A. II"/>
            <person name="Hsu C.-Y."/>
            <person name="Magbanua Z."/>
            <person name="Pechanova O."/>
            <person name="Grover C."/>
            <person name="Miller E."/>
            <person name="Thrash A."/>
            <person name="Ezzel L."/>
            <person name="Alam S."/>
            <person name="Benzie J."/>
            <person name="Hamilton M."/>
            <person name="Karsi A."/>
            <person name="Lawrence M.L."/>
            <person name="Peterson D.G."/>
        </authorList>
    </citation>
    <scope>NUCLEOTIDE SEQUENCE [LARGE SCALE GENOMIC DNA]</scope>
    <source>
        <strain evidence="5">BAU-BD-2019</strain>
        <tissue evidence="4">Blood</tissue>
    </source>
</reference>
<dbReference type="Pfam" id="PF15299">
    <property type="entry name" value="ALS2CR8"/>
    <property type="match status" value="1"/>
</dbReference>
<evidence type="ECO:0000313" key="4">
    <source>
        <dbReference type="EMBL" id="KAI2654157.1"/>
    </source>
</evidence>
<keyword evidence="1" id="KW-0479">Metal-binding</keyword>
<keyword evidence="1" id="KW-0863">Zinc-finger</keyword>
<dbReference type="InterPro" id="IPR048324">
    <property type="entry name" value="ZSWIM1-3_RNaseH-like"/>
</dbReference>
<dbReference type="PANTHER" id="PTHR47456">
    <property type="entry name" value="PHD-TYPE DOMAIN-CONTAINING PROTEIN"/>
    <property type="match status" value="1"/>
</dbReference>
<sequence>MGSVETFESLEDFNACLQQYEEDTNTKFVVLKSDRAFGKNVKTVPFNGVPFKIIGKKTYICHQGRDKHAKAKQRRQESKAQGHEYSCLKTRRLMQPTKKMGCPATINVVHIARFPEYKITEDNPYQKREMSSAVREALRLDPKRALVNTWKEEGCSVEYRPSQKEEDGSVLKMLLCLQTPWQKRLMLLYGQHMCLLDETYRAGRNSLPLYFLWVRTNVSYAAVGVFVTQTETKEDIAEALKVFQKWNSDWNPSHFMVDFCEAEISALEEVFKGSKVLLCDVHQEKAWTEWTRKKDNGVASQEEVLKLLRAIADSQTNEEFEKNTVTLQQHPDWQSNEKLKKFVSTWLVHAERWVNMLGNVHVNVVAFKNKGVEREKDVLKHSHLKGHRNCSLSETLIVIMKHFLPRSYQKYVELNIKCSNGKYSTNVPCYVKHRPRVIAQHIMKQHQESLLYNTSDIMSSGKNIFSVHSQTSQEKHQVNFGTDDELPSCTCIDWQRHLLPCQHFCAIFTLVPGWGWENLSAAYRTNPLFTFDEVCLGQSGTLPADLQGEEVLKNNQENDTNPERDSCTSSPERCPSPAAPFETILTSPNAEKREKCGTLLKEISELTCYIQDRTFLDSVADRLKDLLEDIRRHTHHDDILDLSCAPPSKKLCSATAGLPEPLNKVPERCPISGIVGSQAELVRATPTNDF</sequence>
<feature type="domain" description="SWIM-type" evidence="3">
    <location>
        <begin position="476"/>
        <end position="512"/>
    </location>
</feature>
<accession>A0ABQ8LU47</accession>
<evidence type="ECO:0000313" key="5">
    <source>
        <dbReference type="Proteomes" id="UP000830375"/>
    </source>
</evidence>
<name>A0ABQ8LU47_LABRO</name>
<evidence type="ECO:0000256" key="2">
    <source>
        <dbReference type="SAM" id="MobiDB-lite"/>
    </source>
</evidence>
<dbReference type="GO" id="GO:0016740">
    <property type="term" value="F:transferase activity"/>
    <property type="evidence" value="ECO:0007669"/>
    <property type="project" value="UniProtKB-KW"/>
</dbReference>
<proteinExistence type="predicted"/>
<gene>
    <name evidence="4" type="ORF">H4Q32_010792</name>
</gene>
<organism evidence="4 5">
    <name type="scientific">Labeo rohita</name>
    <name type="common">Indian major carp</name>
    <name type="synonym">Cyprinus rohita</name>
    <dbReference type="NCBI Taxonomy" id="84645"/>
    <lineage>
        <taxon>Eukaryota</taxon>
        <taxon>Metazoa</taxon>
        <taxon>Chordata</taxon>
        <taxon>Craniata</taxon>
        <taxon>Vertebrata</taxon>
        <taxon>Euteleostomi</taxon>
        <taxon>Actinopterygii</taxon>
        <taxon>Neopterygii</taxon>
        <taxon>Teleostei</taxon>
        <taxon>Ostariophysi</taxon>
        <taxon>Cypriniformes</taxon>
        <taxon>Cyprinidae</taxon>
        <taxon>Labeoninae</taxon>
        <taxon>Labeonini</taxon>
        <taxon>Labeo</taxon>
    </lineage>
</organism>
<comment type="caution">
    <text evidence="4">The sequence shown here is derived from an EMBL/GenBank/DDBJ whole genome shotgun (WGS) entry which is preliminary data.</text>
</comment>
<evidence type="ECO:0000256" key="1">
    <source>
        <dbReference type="PROSITE-ProRule" id="PRU00325"/>
    </source>
</evidence>
<dbReference type="Pfam" id="PF21056">
    <property type="entry name" value="ZSWIM1-3_RNaseH-like"/>
    <property type="match status" value="1"/>
</dbReference>
<dbReference type="Proteomes" id="UP000830375">
    <property type="component" value="Unassembled WGS sequence"/>
</dbReference>
<dbReference type="PROSITE" id="PS50966">
    <property type="entry name" value="ZF_SWIM"/>
    <property type="match status" value="1"/>
</dbReference>
<protein>
    <submittedName>
        <fullName evidence="4">Acetyl-coenzyme A carboxylase carboxyl transferase subunit alpha</fullName>
    </submittedName>
</protein>
<evidence type="ECO:0000259" key="3">
    <source>
        <dbReference type="PROSITE" id="PS50966"/>
    </source>
</evidence>
<keyword evidence="5" id="KW-1185">Reference proteome</keyword>
<dbReference type="InterPro" id="IPR007527">
    <property type="entry name" value="Znf_SWIM"/>
</dbReference>
<dbReference type="EMBL" id="JACTAM010000017">
    <property type="protein sequence ID" value="KAI2654157.1"/>
    <property type="molecule type" value="Genomic_DNA"/>
</dbReference>
<keyword evidence="4" id="KW-0808">Transferase</keyword>
<dbReference type="InterPro" id="IPR029309">
    <property type="entry name" value="CaRF"/>
</dbReference>
<feature type="region of interest" description="Disordered" evidence="2">
    <location>
        <begin position="554"/>
        <end position="581"/>
    </location>
</feature>